<dbReference type="Proteomes" id="UP000307790">
    <property type="component" value="Unassembled WGS sequence"/>
</dbReference>
<keyword evidence="1" id="KW-0732">Signal</keyword>
<evidence type="ECO:0008006" key="4">
    <source>
        <dbReference type="Google" id="ProtNLM"/>
    </source>
</evidence>
<protein>
    <recommendedName>
        <fullName evidence="4">DNA-binding protein</fullName>
    </recommendedName>
</protein>
<gene>
    <name evidence="2" type="ORF">FE810_13785</name>
</gene>
<organism evidence="2 3">
    <name type="scientific">Thalassotalea litorea</name>
    <dbReference type="NCBI Taxonomy" id="2020715"/>
    <lineage>
        <taxon>Bacteria</taxon>
        <taxon>Pseudomonadati</taxon>
        <taxon>Pseudomonadota</taxon>
        <taxon>Gammaproteobacteria</taxon>
        <taxon>Alteromonadales</taxon>
        <taxon>Colwelliaceae</taxon>
        <taxon>Thalassotalea</taxon>
    </lineage>
</organism>
<comment type="caution">
    <text evidence="2">The sequence shown here is derived from an EMBL/GenBank/DDBJ whole genome shotgun (WGS) entry which is preliminary data.</text>
</comment>
<proteinExistence type="predicted"/>
<reference evidence="2 3" key="1">
    <citation type="submission" date="2019-05" db="EMBL/GenBank/DDBJ databases">
        <title>Genome sequences of Thalassotalea litorea 1K03283.</title>
        <authorList>
            <person name="Zhang D."/>
        </authorList>
    </citation>
    <scope>NUCLEOTIDE SEQUENCE [LARGE SCALE GENOMIC DNA]</scope>
    <source>
        <strain evidence="2 3">MCCC 1K03283</strain>
    </source>
</reference>
<accession>A0A5R9IKK9</accession>
<dbReference type="RefSeq" id="WP_138320659.1">
    <property type="nucleotide sequence ID" value="NZ_VCBC01000014.1"/>
</dbReference>
<evidence type="ECO:0000256" key="1">
    <source>
        <dbReference type="SAM" id="SignalP"/>
    </source>
</evidence>
<feature type="signal peptide" evidence="1">
    <location>
        <begin position="1"/>
        <end position="18"/>
    </location>
</feature>
<feature type="chain" id="PRO_5024366036" description="DNA-binding protein" evidence="1">
    <location>
        <begin position="19"/>
        <end position="131"/>
    </location>
</feature>
<evidence type="ECO:0000313" key="3">
    <source>
        <dbReference type="Proteomes" id="UP000307790"/>
    </source>
</evidence>
<dbReference type="EMBL" id="VCBC01000014">
    <property type="protein sequence ID" value="TLU61882.1"/>
    <property type="molecule type" value="Genomic_DNA"/>
</dbReference>
<dbReference type="AlphaFoldDB" id="A0A5R9IKK9"/>
<sequence>MRKILALFFLSLSFSAFSGQYAKEANANPFLNGELNPKYEGELIALSGDIVEIIEGHKGKKLYKLNLNIAGLKHIWVTSFAPFAEGEISINSKLIFRGYIASSDGLDSTGKLKSKINSETLLLALKADSVK</sequence>
<name>A0A5R9IKK9_9GAMM</name>
<keyword evidence="3" id="KW-1185">Reference proteome</keyword>
<dbReference type="OrthoDB" id="6400501at2"/>
<evidence type="ECO:0000313" key="2">
    <source>
        <dbReference type="EMBL" id="TLU61882.1"/>
    </source>
</evidence>